<gene>
    <name evidence="2" type="ORF">Tco_0989743</name>
</gene>
<dbReference type="EMBL" id="BQNB010016694">
    <property type="protein sequence ID" value="GJT54689.1"/>
    <property type="molecule type" value="Genomic_DNA"/>
</dbReference>
<sequence>MAEPATSCASSTPDTWTYDPKLAIEKQLECIIANELPFDMTVCIQGEENVHETVMECVNDFGLKDKIFSICMDDVGDAMYAEEFLHGKGVKYTSPSLNCPDIWNTTYKMLRGIVAQKALLIEFYASSGENDINDNDWVVIESLLGILKVFYSFTVRLSNAKSPSTPLLLGECLLISDMFKKYKQDPFWQPVITKLQSMFLRHYKTIPLDIGANLGLSNNMSDSTFAKVSIAKFNAALKEVFDHYDTMHKSRPHDQAQVISVLSECGIISSDLELYNKTDFSQVMTSDDEETKMLEWWSVKGCHLFPVLAEMVHDLLTVQACVEDLEYAFCFKGRELDEKTSMGYPWWLQRRIFLKEHFNEVGWEGNGELVEDLEGECESHNYDRLSDASDEE</sequence>
<reference evidence="2" key="2">
    <citation type="submission" date="2022-01" db="EMBL/GenBank/DDBJ databases">
        <authorList>
            <person name="Yamashiro T."/>
            <person name="Shiraishi A."/>
            <person name="Satake H."/>
            <person name="Nakayama K."/>
        </authorList>
    </citation>
    <scope>NUCLEOTIDE SEQUENCE</scope>
</reference>
<feature type="domain" description="HAT C-terminal dimerisation" evidence="1">
    <location>
        <begin position="285"/>
        <end position="341"/>
    </location>
</feature>
<dbReference type="PANTHER" id="PTHR23272:SF184">
    <property type="entry name" value="OS03G0311250 PROTEIN"/>
    <property type="match status" value="1"/>
</dbReference>
<reference evidence="2" key="1">
    <citation type="journal article" date="2022" name="Int. J. Mol. Sci.">
        <title>Draft Genome of Tanacetum Coccineum: Genomic Comparison of Closely Related Tanacetum-Family Plants.</title>
        <authorList>
            <person name="Yamashiro T."/>
            <person name="Shiraishi A."/>
            <person name="Nakayama K."/>
            <person name="Satake H."/>
        </authorList>
    </citation>
    <scope>NUCLEOTIDE SEQUENCE</scope>
</reference>
<evidence type="ECO:0000313" key="3">
    <source>
        <dbReference type="Proteomes" id="UP001151760"/>
    </source>
</evidence>
<proteinExistence type="predicted"/>
<dbReference type="InterPro" id="IPR012337">
    <property type="entry name" value="RNaseH-like_sf"/>
</dbReference>
<dbReference type="InterPro" id="IPR008906">
    <property type="entry name" value="HATC_C_dom"/>
</dbReference>
<dbReference type="Proteomes" id="UP001151760">
    <property type="component" value="Unassembled WGS sequence"/>
</dbReference>
<dbReference type="PANTHER" id="PTHR23272">
    <property type="entry name" value="BED FINGER-RELATED"/>
    <property type="match status" value="1"/>
</dbReference>
<name>A0ABQ5EV04_9ASTR</name>
<organism evidence="2 3">
    <name type="scientific">Tanacetum coccineum</name>
    <dbReference type="NCBI Taxonomy" id="301880"/>
    <lineage>
        <taxon>Eukaryota</taxon>
        <taxon>Viridiplantae</taxon>
        <taxon>Streptophyta</taxon>
        <taxon>Embryophyta</taxon>
        <taxon>Tracheophyta</taxon>
        <taxon>Spermatophyta</taxon>
        <taxon>Magnoliopsida</taxon>
        <taxon>eudicotyledons</taxon>
        <taxon>Gunneridae</taxon>
        <taxon>Pentapetalae</taxon>
        <taxon>asterids</taxon>
        <taxon>campanulids</taxon>
        <taxon>Asterales</taxon>
        <taxon>Asteraceae</taxon>
        <taxon>Asteroideae</taxon>
        <taxon>Anthemideae</taxon>
        <taxon>Anthemidinae</taxon>
        <taxon>Tanacetum</taxon>
    </lineage>
</organism>
<comment type="caution">
    <text evidence="2">The sequence shown here is derived from an EMBL/GenBank/DDBJ whole genome shotgun (WGS) entry which is preliminary data.</text>
</comment>
<accession>A0ABQ5EV04</accession>
<evidence type="ECO:0000259" key="1">
    <source>
        <dbReference type="Pfam" id="PF05699"/>
    </source>
</evidence>
<dbReference type="Pfam" id="PF05699">
    <property type="entry name" value="Dimer_Tnp_hAT"/>
    <property type="match status" value="1"/>
</dbReference>
<dbReference type="SUPFAM" id="SSF53098">
    <property type="entry name" value="Ribonuclease H-like"/>
    <property type="match status" value="1"/>
</dbReference>
<protein>
    <submittedName>
        <fullName evidence="2">Zinc finger BED domain-containing protein RICESLEEPER 2-like protein</fullName>
    </submittedName>
</protein>
<keyword evidence="3" id="KW-1185">Reference proteome</keyword>
<evidence type="ECO:0000313" key="2">
    <source>
        <dbReference type="EMBL" id="GJT54689.1"/>
    </source>
</evidence>